<gene>
    <name evidence="4" type="ORF">IQ251_04105</name>
</gene>
<dbReference type="GO" id="GO:0000976">
    <property type="term" value="F:transcription cis-regulatory region binding"/>
    <property type="evidence" value="ECO:0007669"/>
    <property type="project" value="TreeGrafter"/>
</dbReference>
<dbReference type="Proteomes" id="UP000598360">
    <property type="component" value="Unassembled WGS sequence"/>
</dbReference>
<comment type="caution">
    <text evidence="4">The sequence shown here is derived from an EMBL/GenBank/DDBJ whole genome shotgun (WGS) entry which is preliminary data.</text>
</comment>
<dbReference type="Pfam" id="PF17937">
    <property type="entry name" value="TetR_C_28"/>
    <property type="match status" value="1"/>
</dbReference>
<evidence type="ECO:0000256" key="2">
    <source>
        <dbReference type="PROSITE-ProRule" id="PRU00335"/>
    </source>
</evidence>
<dbReference type="PANTHER" id="PTHR30055">
    <property type="entry name" value="HTH-TYPE TRANSCRIPTIONAL REGULATOR RUTR"/>
    <property type="match status" value="1"/>
</dbReference>
<dbReference type="InterPro" id="IPR050109">
    <property type="entry name" value="HTH-type_TetR-like_transc_reg"/>
</dbReference>
<dbReference type="PRINTS" id="PR00455">
    <property type="entry name" value="HTHTETR"/>
</dbReference>
<evidence type="ECO:0000313" key="4">
    <source>
        <dbReference type="EMBL" id="MBE9373628.1"/>
    </source>
</evidence>
<accession>A0A929G0I1</accession>
<dbReference type="InterPro" id="IPR009057">
    <property type="entry name" value="Homeodomain-like_sf"/>
</dbReference>
<dbReference type="AlphaFoldDB" id="A0A929G0I1"/>
<dbReference type="PANTHER" id="PTHR30055:SF226">
    <property type="entry name" value="HTH-TYPE TRANSCRIPTIONAL REGULATOR PKSA"/>
    <property type="match status" value="1"/>
</dbReference>
<dbReference type="Pfam" id="PF00440">
    <property type="entry name" value="TetR_N"/>
    <property type="match status" value="1"/>
</dbReference>
<protein>
    <submittedName>
        <fullName evidence="4">TetR family transcriptional regulator</fullName>
    </submittedName>
</protein>
<name>A0A929G0I1_9PSEU</name>
<organism evidence="4 5">
    <name type="scientific">Saccharopolyspora montiporae</name>
    <dbReference type="NCBI Taxonomy" id="2781240"/>
    <lineage>
        <taxon>Bacteria</taxon>
        <taxon>Bacillati</taxon>
        <taxon>Actinomycetota</taxon>
        <taxon>Actinomycetes</taxon>
        <taxon>Pseudonocardiales</taxon>
        <taxon>Pseudonocardiaceae</taxon>
        <taxon>Saccharopolyspora</taxon>
    </lineage>
</organism>
<dbReference type="Gene3D" id="1.10.357.10">
    <property type="entry name" value="Tetracycline Repressor, domain 2"/>
    <property type="match status" value="1"/>
</dbReference>
<dbReference type="EMBL" id="JADEYC010000007">
    <property type="protein sequence ID" value="MBE9373628.1"/>
    <property type="molecule type" value="Genomic_DNA"/>
</dbReference>
<dbReference type="GO" id="GO:0003700">
    <property type="term" value="F:DNA-binding transcription factor activity"/>
    <property type="evidence" value="ECO:0007669"/>
    <property type="project" value="TreeGrafter"/>
</dbReference>
<reference evidence="4" key="1">
    <citation type="submission" date="2020-10" db="EMBL/GenBank/DDBJ databases">
        <title>Diversity and distribution of actinomycetes associated with coral in the coast of Hainan.</title>
        <authorList>
            <person name="Li F."/>
        </authorList>
    </citation>
    <scope>NUCLEOTIDE SEQUENCE</scope>
    <source>
        <strain evidence="4">HNM0983</strain>
    </source>
</reference>
<feature type="DNA-binding region" description="H-T-H motif" evidence="2">
    <location>
        <begin position="26"/>
        <end position="45"/>
    </location>
</feature>
<evidence type="ECO:0000313" key="5">
    <source>
        <dbReference type="Proteomes" id="UP000598360"/>
    </source>
</evidence>
<dbReference type="SUPFAM" id="SSF46689">
    <property type="entry name" value="Homeodomain-like"/>
    <property type="match status" value="1"/>
</dbReference>
<dbReference type="InterPro" id="IPR001647">
    <property type="entry name" value="HTH_TetR"/>
</dbReference>
<dbReference type="InterPro" id="IPR036271">
    <property type="entry name" value="Tet_transcr_reg_TetR-rel_C_sf"/>
</dbReference>
<proteinExistence type="predicted"/>
<keyword evidence="5" id="KW-1185">Reference proteome</keyword>
<dbReference type="RefSeq" id="WP_193927076.1">
    <property type="nucleotide sequence ID" value="NZ_JADEYC010000007.1"/>
</dbReference>
<dbReference type="InterPro" id="IPR041479">
    <property type="entry name" value="TetR_CgmR_C"/>
</dbReference>
<dbReference type="SUPFAM" id="SSF48498">
    <property type="entry name" value="Tetracyclin repressor-like, C-terminal domain"/>
    <property type="match status" value="1"/>
</dbReference>
<evidence type="ECO:0000256" key="1">
    <source>
        <dbReference type="ARBA" id="ARBA00023125"/>
    </source>
</evidence>
<evidence type="ECO:0000259" key="3">
    <source>
        <dbReference type="PROSITE" id="PS50977"/>
    </source>
</evidence>
<feature type="domain" description="HTH tetR-type" evidence="3">
    <location>
        <begin position="3"/>
        <end position="63"/>
    </location>
</feature>
<dbReference type="PROSITE" id="PS50977">
    <property type="entry name" value="HTH_TETR_2"/>
    <property type="match status" value="1"/>
</dbReference>
<keyword evidence="1 2" id="KW-0238">DNA-binding</keyword>
<sequence length="184" mass="20448">MRPSSRTQILDAAIRVAERDGITALTLDSAAGEAGVTRAGLLYHFRNRDDLMLAIHQHLVEIWEQDLLAELGKPWAEATATERSTAYVQEGTRGRSRPAELIFMVHAAAHPAYSEVWEQLLRRWAPEADAADSAAVDLFLARMAADGLWLHQATSPTPLDDGTREVLRDRITALATGRARRREK</sequence>